<sequence>MPKDPAVLFRGLPFGLAEQHCCRGIFATRRVRWTPPLPAHPAASAGSRPAVADIALSLIHSNIQLVYS</sequence>
<dbReference type="EMBL" id="PQIB02000008">
    <property type="protein sequence ID" value="RLN03325.1"/>
    <property type="molecule type" value="Genomic_DNA"/>
</dbReference>
<gene>
    <name evidence="1" type="ORF">C2845_PM13G08270</name>
</gene>
<accession>A0A3L6RHV8</accession>
<proteinExistence type="predicted"/>
<organism evidence="1 2">
    <name type="scientific">Panicum miliaceum</name>
    <name type="common">Proso millet</name>
    <name type="synonym">Broomcorn millet</name>
    <dbReference type="NCBI Taxonomy" id="4540"/>
    <lineage>
        <taxon>Eukaryota</taxon>
        <taxon>Viridiplantae</taxon>
        <taxon>Streptophyta</taxon>
        <taxon>Embryophyta</taxon>
        <taxon>Tracheophyta</taxon>
        <taxon>Spermatophyta</taxon>
        <taxon>Magnoliopsida</taxon>
        <taxon>Liliopsida</taxon>
        <taxon>Poales</taxon>
        <taxon>Poaceae</taxon>
        <taxon>PACMAD clade</taxon>
        <taxon>Panicoideae</taxon>
        <taxon>Panicodae</taxon>
        <taxon>Paniceae</taxon>
        <taxon>Panicinae</taxon>
        <taxon>Panicum</taxon>
        <taxon>Panicum sect. Panicum</taxon>
    </lineage>
</organism>
<evidence type="ECO:0000313" key="2">
    <source>
        <dbReference type="Proteomes" id="UP000275267"/>
    </source>
</evidence>
<reference evidence="2" key="1">
    <citation type="journal article" date="2019" name="Nat. Commun.">
        <title>The genome of broomcorn millet.</title>
        <authorList>
            <person name="Zou C."/>
            <person name="Miki D."/>
            <person name="Li D."/>
            <person name="Tang Q."/>
            <person name="Xiao L."/>
            <person name="Rajput S."/>
            <person name="Deng P."/>
            <person name="Jia W."/>
            <person name="Huang R."/>
            <person name="Zhang M."/>
            <person name="Sun Y."/>
            <person name="Hu J."/>
            <person name="Fu X."/>
            <person name="Schnable P.S."/>
            <person name="Li F."/>
            <person name="Zhang H."/>
            <person name="Feng B."/>
            <person name="Zhu X."/>
            <person name="Liu R."/>
            <person name="Schnable J.C."/>
            <person name="Zhu J.-K."/>
            <person name="Zhang H."/>
        </authorList>
    </citation>
    <scope>NUCLEOTIDE SEQUENCE [LARGE SCALE GENOMIC DNA]</scope>
</reference>
<name>A0A3L6RHV8_PANMI</name>
<dbReference type="Proteomes" id="UP000275267">
    <property type="component" value="Unassembled WGS sequence"/>
</dbReference>
<comment type="caution">
    <text evidence="1">The sequence shown here is derived from an EMBL/GenBank/DDBJ whole genome shotgun (WGS) entry which is preliminary data.</text>
</comment>
<protein>
    <submittedName>
        <fullName evidence="1">Uncharacterized protein</fullName>
    </submittedName>
</protein>
<keyword evidence="2" id="KW-1185">Reference proteome</keyword>
<evidence type="ECO:0000313" key="1">
    <source>
        <dbReference type="EMBL" id="RLN03325.1"/>
    </source>
</evidence>
<dbReference type="AlphaFoldDB" id="A0A3L6RHV8"/>